<evidence type="ECO:0000313" key="2">
    <source>
        <dbReference type="Proteomes" id="UP000183407"/>
    </source>
</evidence>
<dbReference type="RefSeq" id="WP_073357928.1">
    <property type="nucleotide sequence ID" value="NZ_FNTL01000002.1"/>
</dbReference>
<organism evidence="1 2">
    <name type="scientific">Rhodococcus jostii</name>
    <dbReference type="NCBI Taxonomy" id="132919"/>
    <lineage>
        <taxon>Bacteria</taxon>
        <taxon>Bacillati</taxon>
        <taxon>Actinomycetota</taxon>
        <taxon>Actinomycetes</taxon>
        <taxon>Mycobacteriales</taxon>
        <taxon>Nocardiaceae</taxon>
        <taxon>Rhodococcus</taxon>
    </lineage>
</organism>
<evidence type="ECO:0008006" key="3">
    <source>
        <dbReference type="Google" id="ProtNLM"/>
    </source>
</evidence>
<name>A0A1H4IQZ7_RHOJO</name>
<accession>A0A1H4IQZ7</accession>
<reference evidence="2" key="1">
    <citation type="submission" date="2016-10" db="EMBL/GenBank/DDBJ databases">
        <authorList>
            <person name="Varghese N."/>
        </authorList>
    </citation>
    <scope>NUCLEOTIDE SEQUENCE [LARGE SCALE GENOMIC DNA]</scope>
    <source>
        <strain evidence="2">DSM 44719</strain>
    </source>
</reference>
<evidence type="ECO:0000313" key="1">
    <source>
        <dbReference type="EMBL" id="SEB36470.1"/>
    </source>
</evidence>
<dbReference type="OrthoDB" id="1095921at2"/>
<sequence length="304" mass="33628">MHNEDHDDDILYHYTSTAGLLGILSPVGQPSGWDAKITTTAGSFSLWATDVVYLNDTKELQYGRKQLLRELRAPVAPGSAMDGTVTWLEGVLGGHLDDPFEVASDIYGPDRLNFYAACFCEDGDLLSQWRGYGSDKGYAIGFRKSALEGMIRRAGHPLAVMPVDPLSPVTRLRKVEYGDAAQILQDAAKTVVANEMTDQEAMQLCLEALAQVKSPAFASEREWRLFDLDRQNYTPCEYRVGPTGITPYVRLMYFAMPGMPAPIVNVRVGPGADMELRSRAAEQLLRQRGFGNVEVIPSRISYRG</sequence>
<dbReference type="Proteomes" id="UP000183407">
    <property type="component" value="Unassembled WGS sequence"/>
</dbReference>
<dbReference type="EMBL" id="FNTL01000002">
    <property type="protein sequence ID" value="SEB36470.1"/>
    <property type="molecule type" value="Genomic_DNA"/>
</dbReference>
<dbReference type="InterPro" id="IPR021352">
    <property type="entry name" value="DUF2971"/>
</dbReference>
<dbReference type="AlphaFoldDB" id="A0A1H4IQZ7"/>
<protein>
    <recommendedName>
        <fullName evidence="3">DUF2971 domain-containing protein</fullName>
    </recommendedName>
</protein>
<dbReference type="Pfam" id="PF11185">
    <property type="entry name" value="DUF2971"/>
    <property type="match status" value="1"/>
</dbReference>
<gene>
    <name evidence="1" type="ORF">SAMN04490220_0403</name>
</gene>
<proteinExistence type="predicted"/>